<organism evidence="1 2">
    <name type="scientific">Paraburkholderia acidiphila</name>
    <dbReference type="NCBI Taxonomy" id="2571747"/>
    <lineage>
        <taxon>Bacteria</taxon>
        <taxon>Pseudomonadati</taxon>
        <taxon>Pseudomonadota</taxon>
        <taxon>Betaproteobacteria</taxon>
        <taxon>Burkholderiales</taxon>
        <taxon>Burkholderiaceae</taxon>
        <taxon>Paraburkholderia</taxon>
    </lineage>
</organism>
<dbReference type="AlphaFoldDB" id="A0A7Z2GE72"/>
<evidence type="ECO:0000313" key="1">
    <source>
        <dbReference type="EMBL" id="QGZ60121.1"/>
    </source>
</evidence>
<keyword evidence="2" id="KW-1185">Reference proteome</keyword>
<dbReference type="KEGG" id="pacp:FAZ97_34990"/>
<accession>A0A7Z2GE72</accession>
<protein>
    <submittedName>
        <fullName evidence="1">Uncharacterized protein</fullName>
    </submittedName>
</protein>
<reference evidence="1 2" key="1">
    <citation type="submission" date="2019-12" db="EMBL/GenBank/DDBJ databases">
        <title>Paraburkholderia acidiphila 7Q-K02 sp. nov and Paraburkholderia acidisoli DHF22 sp. nov., two strains isolated from forest soil.</title>
        <authorList>
            <person name="Gao Z."/>
            <person name="Qiu L."/>
        </authorList>
    </citation>
    <scope>NUCLEOTIDE SEQUENCE [LARGE SCALE GENOMIC DNA]</scope>
    <source>
        <strain evidence="1 2">7Q-K02</strain>
    </source>
</reference>
<dbReference type="OrthoDB" id="9101509at2"/>
<proteinExistence type="predicted"/>
<name>A0A7Z2GE72_9BURK</name>
<evidence type="ECO:0000313" key="2">
    <source>
        <dbReference type="Proteomes" id="UP000434209"/>
    </source>
</evidence>
<dbReference type="Proteomes" id="UP000434209">
    <property type="component" value="Chromosome 4"/>
</dbReference>
<dbReference type="EMBL" id="CP046912">
    <property type="protein sequence ID" value="QGZ60121.1"/>
    <property type="molecule type" value="Genomic_DNA"/>
</dbReference>
<sequence length="70" mass="7735">MVIAYDEEAQTLKVCTLLRDSLARRLDAALVVPWPLEEVNFKLDDEAARTLGGAMFAMLGEPAVPVTRVF</sequence>
<dbReference type="RefSeq" id="WP_158763294.1">
    <property type="nucleotide sequence ID" value="NZ_CP046912.1"/>
</dbReference>
<gene>
    <name evidence="1" type="ORF">FAZ97_34990</name>
</gene>